<evidence type="ECO:0000259" key="5">
    <source>
        <dbReference type="Pfam" id="PF16177"/>
    </source>
</evidence>
<dbReference type="Gene3D" id="3.40.50.12780">
    <property type="entry name" value="N-terminal domain of ligase-like"/>
    <property type="match status" value="1"/>
</dbReference>
<dbReference type="InterPro" id="IPR042099">
    <property type="entry name" value="ANL_N_sf"/>
</dbReference>
<evidence type="ECO:0000259" key="3">
    <source>
        <dbReference type="Pfam" id="PF00501"/>
    </source>
</evidence>
<feature type="domain" description="Acetyl-coenzyme A synthetase N-terminal" evidence="5">
    <location>
        <begin position="89"/>
        <end position="140"/>
    </location>
</feature>
<sequence>MRPVVLRGTREDKQIEGYQRATQPPAEPQTPSSRHLHPPAPTSTGPADAALIQPTLAITSTSALPSGPFAANVMPELTPIEMADKHPQDALHAASLADPSAFWAPYAASLTWHKKPSTTLKTTSKSWQWFPDGEINACYNLLDRHVAAGNGGVTALIYDSPVTRTQRKYTYSQLLDAVQRFAGVLRDTAGLRKGDVALIYMPMIPEAVIAMLACARLGVIHNVVFGGFSAPECAKRIDASAPKVILTASCGVEGAKGVIPYKPLVEAAVAAASPKSRPSKVIYFSRPQCPITVDRSKGEYDWATLLHNYSLGGKQPVACVPLRSSDPHYMIYTSGTTGAPKGIVRETGPHIAGLAFFINTMFGIRGPGDVIFTASDIGWVVGHSYIVYGPLLAGATTVLFEGKPVGTPDAGTFWRVVAEHKVNVMFTAPTALRAMRRSDPDFDLMEKYDLSCLRALFLAGERSEPQIIELLQEHLKQKAGPGCTVIDHWWSTESGSPISGLLRNSTYPDGSVAPVLPIKPGSAGKPLPGWDVRIVDDDGKEVPRGAMGNIVIKTPLGPTGFRQLWGDEGNKRLQTSYLERFQGRYLDTGDAGMIDQDGYINVMSRTDDILNVAGHRLSTSSIEQAIIAHDGVAECAVVSVPDDLKGHMPFAFITLSTATAHHPSLKIDDETLFNEVNALVRKDIGGIASLGGMICAVGVIPKTRSGKTLRRVLRELVENGSKGIDKAVAVPATVEDARVVEAARQAVAMYFKERGKNGRKGIVIKAKL</sequence>
<accession>A0AAD6IQ89</accession>
<dbReference type="PANTHER" id="PTHR43347:SF3">
    <property type="entry name" value="ACYL-COA SYNTHETASE SHORT-CHAIN FAMILY MEMBER 3, MITOCHONDRIAL"/>
    <property type="match status" value="1"/>
</dbReference>
<dbReference type="SUPFAM" id="SSF56801">
    <property type="entry name" value="Acetyl-CoA synthetase-like"/>
    <property type="match status" value="1"/>
</dbReference>
<dbReference type="InterPro" id="IPR000873">
    <property type="entry name" value="AMP-dep_synth/lig_dom"/>
</dbReference>
<dbReference type="InterPro" id="IPR032387">
    <property type="entry name" value="ACAS_N"/>
</dbReference>
<dbReference type="InterPro" id="IPR045851">
    <property type="entry name" value="AMP-bd_C_sf"/>
</dbReference>
<dbReference type="PROSITE" id="PS00455">
    <property type="entry name" value="AMP_BINDING"/>
    <property type="match status" value="1"/>
</dbReference>
<dbReference type="InterPro" id="IPR020845">
    <property type="entry name" value="AMP-binding_CS"/>
</dbReference>
<comment type="similarity">
    <text evidence="1">Belongs to the ATP-dependent AMP-binding enzyme family.</text>
</comment>
<dbReference type="Gene3D" id="3.30.300.30">
    <property type="match status" value="1"/>
</dbReference>
<dbReference type="InterPro" id="IPR025110">
    <property type="entry name" value="AMP-bd_C"/>
</dbReference>
<feature type="domain" description="AMP-binding enzyme C-terminal" evidence="4">
    <location>
        <begin position="622"/>
        <end position="707"/>
    </location>
</feature>
<reference evidence="6" key="1">
    <citation type="submission" date="2023-01" db="EMBL/GenBank/DDBJ databases">
        <title>The chitinases involved in constricting ring structure development in the nematode-trapping fungus Drechslerella dactyloides.</title>
        <authorList>
            <person name="Wang R."/>
            <person name="Zhang L."/>
            <person name="Tang P."/>
            <person name="Li S."/>
            <person name="Liang L."/>
        </authorList>
    </citation>
    <scope>NUCLEOTIDE SEQUENCE</scope>
    <source>
        <strain evidence="6">YMF1.00031</strain>
    </source>
</reference>
<proteinExistence type="inferred from homology"/>
<feature type="region of interest" description="Disordered" evidence="2">
    <location>
        <begin position="1"/>
        <end position="47"/>
    </location>
</feature>
<dbReference type="Pfam" id="PF16177">
    <property type="entry name" value="ACAS_N"/>
    <property type="match status" value="1"/>
</dbReference>
<dbReference type="EMBL" id="JAQGDS010000013">
    <property type="protein sequence ID" value="KAJ6256322.1"/>
    <property type="molecule type" value="Genomic_DNA"/>
</dbReference>
<comment type="caution">
    <text evidence="6">The sequence shown here is derived from an EMBL/GenBank/DDBJ whole genome shotgun (WGS) entry which is preliminary data.</text>
</comment>
<evidence type="ECO:0000313" key="6">
    <source>
        <dbReference type="EMBL" id="KAJ6256322.1"/>
    </source>
</evidence>
<dbReference type="Pfam" id="PF00501">
    <property type="entry name" value="AMP-binding"/>
    <property type="match status" value="1"/>
</dbReference>
<evidence type="ECO:0000313" key="7">
    <source>
        <dbReference type="Proteomes" id="UP001221413"/>
    </source>
</evidence>
<dbReference type="GO" id="GO:0050218">
    <property type="term" value="F:propionate-CoA ligase activity"/>
    <property type="evidence" value="ECO:0007669"/>
    <property type="project" value="TreeGrafter"/>
</dbReference>
<evidence type="ECO:0000259" key="4">
    <source>
        <dbReference type="Pfam" id="PF13193"/>
    </source>
</evidence>
<dbReference type="PANTHER" id="PTHR43347">
    <property type="entry name" value="ACYL-COA SYNTHETASE"/>
    <property type="match status" value="1"/>
</dbReference>
<dbReference type="Pfam" id="PF13193">
    <property type="entry name" value="AMP-binding_C"/>
    <property type="match status" value="1"/>
</dbReference>
<keyword evidence="7" id="KW-1185">Reference proteome</keyword>
<name>A0AAD6IQ89_DREDA</name>
<organism evidence="6 7">
    <name type="scientific">Drechslerella dactyloides</name>
    <name type="common">Nematode-trapping fungus</name>
    <name type="synonym">Arthrobotrys dactyloides</name>
    <dbReference type="NCBI Taxonomy" id="74499"/>
    <lineage>
        <taxon>Eukaryota</taxon>
        <taxon>Fungi</taxon>
        <taxon>Dikarya</taxon>
        <taxon>Ascomycota</taxon>
        <taxon>Pezizomycotina</taxon>
        <taxon>Orbiliomycetes</taxon>
        <taxon>Orbiliales</taxon>
        <taxon>Orbiliaceae</taxon>
        <taxon>Drechslerella</taxon>
    </lineage>
</organism>
<feature type="domain" description="AMP-dependent synthetase/ligase" evidence="3">
    <location>
        <begin position="145"/>
        <end position="555"/>
    </location>
</feature>
<gene>
    <name evidence="6" type="ORF">Dda_8820</name>
</gene>
<evidence type="ECO:0000256" key="2">
    <source>
        <dbReference type="SAM" id="MobiDB-lite"/>
    </source>
</evidence>
<evidence type="ECO:0000256" key="1">
    <source>
        <dbReference type="ARBA" id="ARBA00006432"/>
    </source>
</evidence>
<dbReference type="AlphaFoldDB" id="A0AAD6IQ89"/>
<dbReference type="Proteomes" id="UP001221413">
    <property type="component" value="Unassembled WGS sequence"/>
</dbReference>
<protein>
    <submittedName>
        <fullName evidence="6">Uncharacterized protein</fullName>
    </submittedName>
</protein>